<organism evidence="2 3">
    <name type="scientific">Sinomicrobium oceani</name>
    <dbReference type="NCBI Taxonomy" id="1150368"/>
    <lineage>
        <taxon>Bacteria</taxon>
        <taxon>Pseudomonadati</taxon>
        <taxon>Bacteroidota</taxon>
        <taxon>Flavobacteriia</taxon>
        <taxon>Flavobacteriales</taxon>
        <taxon>Flavobacteriaceae</taxon>
        <taxon>Sinomicrobium</taxon>
    </lineage>
</organism>
<dbReference type="PROSITE" id="PS51257">
    <property type="entry name" value="PROKAR_LIPOPROTEIN"/>
    <property type="match status" value="1"/>
</dbReference>
<feature type="domain" description="Peptidase metallopeptidase" evidence="1">
    <location>
        <begin position="113"/>
        <end position="271"/>
    </location>
</feature>
<dbReference type="GO" id="GO:0006508">
    <property type="term" value="P:proteolysis"/>
    <property type="evidence" value="ECO:0007669"/>
    <property type="project" value="InterPro"/>
</dbReference>
<reference evidence="2 3" key="1">
    <citation type="submission" date="2016-11" db="EMBL/GenBank/DDBJ databases">
        <authorList>
            <person name="Jaros S."/>
            <person name="Januszkiewicz K."/>
            <person name="Wedrychowicz H."/>
        </authorList>
    </citation>
    <scope>NUCLEOTIDE SEQUENCE [LARGE SCALE GENOMIC DNA]</scope>
    <source>
        <strain evidence="2 3">CGMCC 1.12145</strain>
    </source>
</reference>
<dbReference type="STRING" id="1150368.SAMN02927921_00596"/>
<dbReference type="SUPFAM" id="SSF55486">
    <property type="entry name" value="Metalloproteases ('zincins'), catalytic domain"/>
    <property type="match status" value="1"/>
</dbReference>
<evidence type="ECO:0000259" key="1">
    <source>
        <dbReference type="SMART" id="SM00235"/>
    </source>
</evidence>
<dbReference type="InterPro" id="IPR024079">
    <property type="entry name" value="MetalloPept_cat_dom_sf"/>
</dbReference>
<dbReference type="RefSeq" id="WP_072315873.1">
    <property type="nucleotide sequence ID" value="NZ_FPJE01000002.1"/>
</dbReference>
<sequence>MKRNITQILFTYTIPIVCTALLLTGCEKEDTALPDQESHAEISDREKEDIFLAGFSPEGVVKTDGGYRIEGDIFMTASQIAYQKELMHKTITGGPVAEQYSSPFKVDMGNTARTLKIKVDAGSQQTYFYDSTADAIARFNELGLVLDFVLLDAGSTETPDILIKGRQFEDSRTLGQSYGFPDEDGNPAPQIDLSIDHYTAQADRDDFVTTIAHEIGHAIGFRHTDLHDRSLSCGQYISPWDALILRLRYGIDNPYDESELSPDEIPYHITGTPTGADPQTDPSWMLACSDGTNRPFTPNDLIAIKYLYPEQ</sequence>
<dbReference type="OrthoDB" id="785995at2"/>
<dbReference type="GO" id="GO:0008270">
    <property type="term" value="F:zinc ion binding"/>
    <property type="evidence" value="ECO:0007669"/>
    <property type="project" value="InterPro"/>
</dbReference>
<dbReference type="AlphaFoldDB" id="A0A1K1MDX1"/>
<proteinExistence type="predicted"/>
<evidence type="ECO:0000313" key="2">
    <source>
        <dbReference type="EMBL" id="SFW21325.1"/>
    </source>
</evidence>
<dbReference type="Pfam" id="PF12388">
    <property type="entry name" value="Peptidase_M57"/>
    <property type="match status" value="1"/>
</dbReference>
<keyword evidence="3" id="KW-1185">Reference proteome</keyword>
<dbReference type="SMART" id="SM00235">
    <property type="entry name" value="ZnMc"/>
    <property type="match status" value="1"/>
</dbReference>
<dbReference type="EMBL" id="FPJE01000002">
    <property type="protein sequence ID" value="SFW21325.1"/>
    <property type="molecule type" value="Genomic_DNA"/>
</dbReference>
<evidence type="ECO:0000313" key="3">
    <source>
        <dbReference type="Proteomes" id="UP000182248"/>
    </source>
</evidence>
<dbReference type="Proteomes" id="UP000182248">
    <property type="component" value="Unassembled WGS sequence"/>
</dbReference>
<protein>
    <submittedName>
        <fullName evidence="2">Dual-action HEIGH metallo-peptidase</fullName>
    </submittedName>
</protein>
<dbReference type="InterPro" id="IPR006026">
    <property type="entry name" value="Peptidase_Metallo"/>
</dbReference>
<dbReference type="Gene3D" id="3.40.390.10">
    <property type="entry name" value="Collagenase (Catalytic Domain)"/>
    <property type="match status" value="1"/>
</dbReference>
<dbReference type="InterPro" id="IPR024653">
    <property type="entry name" value="Peptidase_M10/M27/M57"/>
</dbReference>
<dbReference type="GO" id="GO:0008237">
    <property type="term" value="F:metallopeptidase activity"/>
    <property type="evidence" value="ECO:0007669"/>
    <property type="project" value="InterPro"/>
</dbReference>
<name>A0A1K1MDX1_9FLAO</name>
<gene>
    <name evidence="2" type="ORF">SAMN02927921_00596</name>
</gene>
<accession>A0A1K1MDX1</accession>